<keyword evidence="3" id="KW-1185">Reference proteome</keyword>
<protein>
    <submittedName>
        <fullName evidence="2">Uncharacterized protein</fullName>
    </submittedName>
</protein>
<dbReference type="Proteomes" id="UP000319976">
    <property type="component" value="Chromosome"/>
</dbReference>
<dbReference type="Pfam" id="PF20226">
    <property type="entry name" value="DUF6585"/>
    <property type="match status" value="1"/>
</dbReference>
<evidence type="ECO:0000313" key="3">
    <source>
        <dbReference type="Proteomes" id="UP000319976"/>
    </source>
</evidence>
<organism evidence="2 3">
    <name type="scientific">Calycomorphotria hydatis</name>
    <dbReference type="NCBI Taxonomy" id="2528027"/>
    <lineage>
        <taxon>Bacteria</taxon>
        <taxon>Pseudomonadati</taxon>
        <taxon>Planctomycetota</taxon>
        <taxon>Planctomycetia</taxon>
        <taxon>Planctomycetales</taxon>
        <taxon>Planctomycetaceae</taxon>
        <taxon>Calycomorphotria</taxon>
    </lineage>
</organism>
<dbReference type="RefSeq" id="WP_145260975.1">
    <property type="nucleotide sequence ID" value="NZ_CP036316.1"/>
</dbReference>
<dbReference type="InterPro" id="IPR046492">
    <property type="entry name" value="DUF6585"/>
</dbReference>
<keyword evidence="1" id="KW-0472">Membrane</keyword>
<proteinExistence type="predicted"/>
<feature type="transmembrane region" description="Helical" evidence="1">
    <location>
        <begin position="50"/>
        <end position="69"/>
    </location>
</feature>
<feature type="transmembrane region" description="Helical" evidence="1">
    <location>
        <begin position="16"/>
        <end position="38"/>
    </location>
</feature>
<reference evidence="2 3" key="1">
    <citation type="submission" date="2019-02" db="EMBL/GenBank/DDBJ databases">
        <title>Deep-cultivation of Planctomycetes and their phenomic and genomic characterization uncovers novel biology.</title>
        <authorList>
            <person name="Wiegand S."/>
            <person name="Jogler M."/>
            <person name="Boedeker C."/>
            <person name="Pinto D."/>
            <person name="Vollmers J."/>
            <person name="Rivas-Marin E."/>
            <person name="Kohn T."/>
            <person name="Peeters S.H."/>
            <person name="Heuer A."/>
            <person name="Rast P."/>
            <person name="Oberbeckmann S."/>
            <person name="Bunk B."/>
            <person name="Jeske O."/>
            <person name="Meyerdierks A."/>
            <person name="Storesund J.E."/>
            <person name="Kallscheuer N."/>
            <person name="Luecker S."/>
            <person name="Lage O.M."/>
            <person name="Pohl T."/>
            <person name="Merkel B.J."/>
            <person name="Hornburger P."/>
            <person name="Mueller R.-W."/>
            <person name="Bruemmer F."/>
            <person name="Labrenz M."/>
            <person name="Spormann A.M."/>
            <person name="Op den Camp H."/>
            <person name="Overmann J."/>
            <person name="Amann R."/>
            <person name="Jetten M.S.M."/>
            <person name="Mascher T."/>
            <person name="Medema M.H."/>
            <person name="Devos D.P."/>
            <person name="Kaster A.-K."/>
            <person name="Ovreas L."/>
            <person name="Rohde M."/>
            <person name="Galperin M.Y."/>
            <person name="Jogler C."/>
        </authorList>
    </citation>
    <scope>NUCLEOTIDE SEQUENCE [LARGE SCALE GENOMIC DNA]</scope>
    <source>
        <strain evidence="2 3">V22</strain>
    </source>
</reference>
<evidence type="ECO:0000256" key="1">
    <source>
        <dbReference type="SAM" id="Phobius"/>
    </source>
</evidence>
<dbReference type="KEGG" id="chya:V22_13260"/>
<dbReference type="AlphaFoldDB" id="A0A517T6U0"/>
<name>A0A517T6U0_9PLAN</name>
<sequence length="176" mass="20379">MQQLLGKKQDTFRPSIVGYLINLSGYTILCVSCGYLVLRYVQASSPRPEDAITSALGLIGIIVGICFAWREVKNLFYHVDLYEGGFVVIDRNISEIVTWDDIEHLRERRLVEFLPIMIRPGKVECRNIVTTYLIKRKDKTSIEITSKMLDRHEIFAEAMKKEIFFRKIPWSISESC</sequence>
<keyword evidence="1" id="KW-1133">Transmembrane helix</keyword>
<dbReference type="EMBL" id="CP036316">
    <property type="protein sequence ID" value="QDT64095.1"/>
    <property type="molecule type" value="Genomic_DNA"/>
</dbReference>
<accession>A0A517T6U0</accession>
<gene>
    <name evidence="2" type="ORF">V22_13260</name>
</gene>
<keyword evidence="1" id="KW-0812">Transmembrane</keyword>
<evidence type="ECO:0000313" key="2">
    <source>
        <dbReference type="EMBL" id="QDT64095.1"/>
    </source>
</evidence>